<dbReference type="GO" id="GO:0045436">
    <property type="term" value="F:lycopene beta cyclase activity"/>
    <property type="evidence" value="ECO:0007669"/>
    <property type="project" value="InterPro"/>
</dbReference>
<keyword evidence="3" id="KW-1185">Reference proteome</keyword>
<dbReference type="EMBL" id="WTYT01000006">
    <property type="protein sequence ID" value="MXO66995.1"/>
    <property type="molecule type" value="Genomic_DNA"/>
</dbReference>
<dbReference type="NCBIfam" id="TIGR01790">
    <property type="entry name" value="carotene-cycl"/>
    <property type="match status" value="1"/>
</dbReference>
<dbReference type="OrthoDB" id="5793379at2"/>
<gene>
    <name evidence="2" type="primary">crtY</name>
    <name evidence="2" type="ORF">GRI91_14610</name>
</gene>
<dbReference type="InterPro" id="IPR036188">
    <property type="entry name" value="FAD/NAD-bd_sf"/>
</dbReference>
<dbReference type="Gene3D" id="3.50.50.60">
    <property type="entry name" value="FAD/NAD(P)-binding domain"/>
    <property type="match status" value="1"/>
</dbReference>
<keyword evidence="2" id="KW-0413">Isomerase</keyword>
<dbReference type="InterPro" id="IPR008461">
    <property type="entry name" value="CrtY"/>
</dbReference>
<name>A0A6I4TB86_9SPHN</name>
<accession>A0A6I4TB86</accession>
<dbReference type="SUPFAM" id="SSF51905">
    <property type="entry name" value="FAD/NAD(P)-binding domain"/>
    <property type="match status" value="1"/>
</dbReference>
<sequence length="394" mass="44126">MDKTGCDIAIVGGGLSGGLIAAALQQHRPDLSVALIESGTRPGGNHRWSWFSSDLSPMGAEAEALLALFPHARWDGGYDVRFPALERHLSTPYNSLSSTEFAAALENMLPPGTIMTGRQASRLTHRQVKLDDGSTIDARSVIDCRGHTESRYLGGGYQVFYGRHLRSPTPHNIEHPVIMDAMVRQHGSYRFVYVLPLSDTELFLEDTYYSDGPELDQAELSARIDRYCERHRLQGETISEETGVLPVITGGDFPKFQREQRLSGVAIAGARGGFVHPLTSYTLPFAVDTALAIVRAADMPGHLLADQLEERARNHWRATGYYRMLGSMLFGAAEPEERFRIFERFYRLREPLIERFYSARSTPADRFRVLCGKPPVPIFRALRTLIISRRKDFA</sequence>
<proteinExistence type="inferred from homology"/>
<dbReference type="AlphaFoldDB" id="A0A6I4TB86"/>
<dbReference type="GO" id="GO:0016117">
    <property type="term" value="P:carotenoid biosynthetic process"/>
    <property type="evidence" value="ECO:0007669"/>
    <property type="project" value="InterPro"/>
</dbReference>
<evidence type="ECO:0000313" key="3">
    <source>
        <dbReference type="Proteomes" id="UP000438476"/>
    </source>
</evidence>
<dbReference type="Proteomes" id="UP000438476">
    <property type="component" value="Unassembled WGS sequence"/>
</dbReference>
<dbReference type="InterPro" id="IPR010108">
    <property type="entry name" value="Lycopene_cyclase_b/e"/>
</dbReference>
<dbReference type="NCBIfam" id="TIGR01789">
    <property type="entry name" value="lycopene_cycl"/>
    <property type="match status" value="1"/>
</dbReference>
<dbReference type="EC" id="5.5.1.19" evidence="2"/>
<comment type="caution">
    <text evidence="2">The sequence shown here is derived from an EMBL/GenBank/DDBJ whole genome shotgun (WGS) entry which is preliminary data.</text>
</comment>
<protein>
    <submittedName>
        <fullName evidence="2">Lycopene beta-cyclase CrtY</fullName>
        <ecNumber evidence="2">5.5.1.19</ecNumber>
    </submittedName>
</protein>
<comment type="similarity">
    <text evidence="1">Belongs to the lycopene cyclase family.</text>
</comment>
<dbReference type="GO" id="GO:0016705">
    <property type="term" value="F:oxidoreductase activity, acting on paired donors, with incorporation or reduction of molecular oxygen"/>
    <property type="evidence" value="ECO:0007669"/>
    <property type="project" value="InterPro"/>
</dbReference>
<dbReference type="RefSeq" id="WP_160737410.1">
    <property type="nucleotide sequence ID" value="NZ_WTYT01000006.1"/>
</dbReference>
<organism evidence="2 3">
    <name type="scientific">Altericroceibacterium endophyticum</name>
    <dbReference type="NCBI Taxonomy" id="1808508"/>
    <lineage>
        <taxon>Bacteria</taxon>
        <taxon>Pseudomonadati</taxon>
        <taxon>Pseudomonadota</taxon>
        <taxon>Alphaproteobacteria</taxon>
        <taxon>Sphingomonadales</taxon>
        <taxon>Erythrobacteraceae</taxon>
        <taxon>Altericroceibacterium</taxon>
    </lineage>
</organism>
<evidence type="ECO:0000313" key="2">
    <source>
        <dbReference type="EMBL" id="MXO66995.1"/>
    </source>
</evidence>
<reference evidence="2 3" key="1">
    <citation type="submission" date="2019-12" db="EMBL/GenBank/DDBJ databases">
        <title>Genomic-based taxomic classification of the family Erythrobacteraceae.</title>
        <authorList>
            <person name="Xu L."/>
        </authorList>
    </citation>
    <scope>NUCLEOTIDE SEQUENCE [LARGE SCALE GENOMIC DNA]</scope>
    <source>
        <strain evidence="2 3">LMG 29518</strain>
    </source>
</reference>
<dbReference type="Pfam" id="PF05834">
    <property type="entry name" value="Lycopene_cycl"/>
    <property type="match status" value="1"/>
</dbReference>
<evidence type="ECO:0000256" key="1">
    <source>
        <dbReference type="ARBA" id="ARBA00006599"/>
    </source>
</evidence>